<dbReference type="GO" id="GO:0031151">
    <property type="term" value="F:histone H3K79 methyltransferase activity"/>
    <property type="evidence" value="ECO:0000318"/>
    <property type="project" value="GO_Central"/>
</dbReference>
<dbReference type="GO" id="GO:0000077">
    <property type="term" value="P:DNA damage checkpoint signaling"/>
    <property type="evidence" value="ECO:0000318"/>
    <property type="project" value="GO_Central"/>
</dbReference>
<dbReference type="Gene3D" id="3.40.50.150">
    <property type="entry name" value="Vaccinia Virus protein VP39"/>
    <property type="match status" value="1"/>
</dbReference>
<evidence type="ECO:0000256" key="12">
    <source>
        <dbReference type="SAM" id="MobiDB-lite"/>
    </source>
</evidence>
<keyword evidence="7 11" id="KW-0156">Chromatin regulator</keyword>
<dbReference type="GO" id="GO:0000781">
    <property type="term" value="C:chromosome, telomeric region"/>
    <property type="evidence" value="ECO:0007669"/>
    <property type="project" value="GOC"/>
</dbReference>
<dbReference type="RefSeq" id="XP_045094245.1">
    <property type="nucleotide sequence ID" value="XM_045240717.1"/>
</dbReference>
<dbReference type="PANTHER" id="PTHR21451">
    <property type="entry name" value="HISTONE H3 METHYLTRANSFERASE"/>
    <property type="match status" value="1"/>
</dbReference>
<dbReference type="PROSITE" id="PS51569">
    <property type="entry name" value="DOT1"/>
    <property type="match status" value="1"/>
</dbReference>
<keyword evidence="5 11" id="KW-0808">Transferase</keyword>
<keyword evidence="6 11" id="KW-0949">S-adenosyl-L-methionine</keyword>
<evidence type="ECO:0000256" key="2">
    <source>
        <dbReference type="ARBA" id="ARBA00012190"/>
    </source>
</evidence>
<name>A8XAU8_CAEBR</name>
<evidence type="ECO:0000256" key="6">
    <source>
        <dbReference type="ARBA" id="ARBA00022691"/>
    </source>
</evidence>
<evidence type="ECO:0000313" key="15">
    <source>
        <dbReference type="Proteomes" id="UP000008549"/>
    </source>
</evidence>
<dbReference type="GO" id="GO:0031509">
    <property type="term" value="P:subtelomeric heterochromatin formation"/>
    <property type="evidence" value="ECO:0000318"/>
    <property type="project" value="GO_Central"/>
</dbReference>
<feature type="compositionally biased region" description="Basic and acidic residues" evidence="12">
    <location>
        <begin position="64"/>
        <end position="73"/>
    </location>
</feature>
<dbReference type="GO" id="GO:0005634">
    <property type="term" value="C:nucleus"/>
    <property type="evidence" value="ECO:0000318"/>
    <property type="project" value="GO_Central"/>
</dbReference>
<dbReference type="CTD" id="8573948"/>
<keyword evidence="4 11" id="KW-0489">Methyltransferase</keyword>
<evidence type="ECO:0000256" key="8">
    <source>
        <dbReference type="ARBA" id="ARBA00023242"/>
    </source>
</evidence>
<dbReference type="GeneID" id="8573948"/>
<dbReference type="OMA" id="CDAPADI"/>
<comment type="function">
    <text evidence="11">Histone methyltransferase that specifically trimethylates histone H3 to form H3K79me3. This methylation is required for telomere silencing and for the pachytene checkpoint during the meiotic cell cycle by allowing the recruitment of RAD9 to double strand breaks. Nucleosomes are preferred as substrate compared to free histone.</text>
</comment>
<dbReference type="EC" id="2.1.1.360" evidence="2 11"/>
<dbReference type="GO" id="GO:0032259">
    <property type="term" value="P:methylation"/>
    <property type="evidence" value="ECO:0007669"/>
    <property type="project" value="UniProtKB-KW"/>
</dbReference>
<evidence type="ECO:0000256" key="9">
    <source>
        <dbReference type="ARBA" id="ARBA00029821"/>
    </source>
</evidence>
<evidence type="ECO:0000259" key="13">
    <source>
        <dbReference type="PROSITE" id="PS51569"/>
    </source>
</evidence>
<gene>
    <name evidence="14 16" type="ORF">CBG10210</name>
    <name evidence="14" type="ORF">CBG_10210</name>
</gene>
<keyword evidence="8 11" id="KW-0539">Nucleus</keyword>
<feature type="compositionally biased region" description="Acidic residues" evidence="12">
    <location>
        <begin position="97"/>
        <end position="106"/>
    </location>
</feature>
<evidence type="ECO:0000256" key="10">
    <source>
        <dbReference type="ARBA" id="ARBA00047770"/>
    </source>
</evidence>
<evidence type="ECO:0000256" key="1">
    <source>
        <dbReference type="ARBA" id="ARBA00004123"/>
    </source>
</evidence>
<evidence type="ECO:0000256" key="3">
    <source>
        <dbReference type="ARBA" id="ARBA00020987"/>
    </source>
</evidence>
<dbReference type="SUPFAM" id="SSF53335">
    <property type="entry name" value="S-adenosyl-L-methionine-dependent methyltransferases"/>
    <property type="match status" value="1"/>
</dbReference>
<evidence type="ECO:0000256" key="5">
    <source>
        <dbReference type="ARBA" id="ARBA00022679"/>
    </source>
</evidence>
<comment type="subcellular location">
    <subcellularLocation>
        <location evidence="1 11">Nucleus</location>
    </subcellularLocation>
</comment>
<dbReference type="STRING" id="6238.A8XAU8"/>
<comment type="similarity">
    <text evidence="11">Belongs to the class I-like SAM-binding methyltransferase superfamily. DOT1 family.</text>
</comment>
<dbReference type="FunFam" id="3.40.50.150:FF:000033">
    <property type="entry name" value="Histone-lysine N-methyltransferase, H3 lysine-79 specific"/>
    <property type="match status" value="1"/>
</dbReference>
<dbReference type="WormBase" id="CBG10210">
    <property type="protein sequence ID" value="CBP34240"/>
    <property type="gene ID" value="WBGene00031647"/>
</dbReference>
<comment type="catalytic activity">
    <reaction evidence="10 11">
        <text>L-lysyl(79)-[histone H3] + 3 S-adenosyl-L-methionine = N(6),N(6),N(6)-trimethyl-L-lysyl(79)-[histone H3] + 3 S-adenosyl-L-homocysteine + 3 H(+)</text>
        <dbReference type="Rhea" id="RHEA:60328"/>
        <dbReference type="Rhea" id="RHEA-COMP:15549"/>
        <dbReference type="Rhea" id="RHEA-COMP:15552"/>
        <dbReference type="ChEBI" id="CHEBI:15378"/>
        <dbReference type="ChEBI" id="CHEBI:29969"/>
        <dbReference type="ChEBI" id="CHEBI:57856"/>
        <dbReference type="ChEBI" id="CHEBI:59789"/>
        <dbReference type="ChEBI" id="CHEBI:61961"/>
        <dbReference type="EC" id="2.1.1.360"/>
    </reaction>
</comment>
<dbReference type="EMBL" id="HE600905">
    <property type="protein sequence ID" value="CAP29763.2"/>
    <property type="molecule type" value="Genomic_DNA"/>
</dbReference>
<sequence length="471" mass="54891">MDFQTPWNLVDENLDIEDLEEFDVPTHGNQRQKQKRNGRKTARKVQKRSRKSGQQEVASKKTKKAEPVRQPEEKYEEEQDQEEHKPEAQNPVKQLQEEQDQEEQDQADVPGQVALPDGVFLYKVQSLYRHGVDLHVRSDEPNVMEVIEKIFTEFYKNVLPRLPLQQPDWKAMDTTDLMEFLESFNFAAEKFKKEKPRSLLTAARWRKVHLQSDSFKEGHLITELARKLSVVDERVLKRHYKSFSEETYGATKTEQMKHMLDQLKVKNDDVIFDLGSGIGQLVTFTASYANVAMVYGIEKCDAPADIAARISENFKRLMKFFGKIPSPFELIKGDFTKPANKESIVKKATIIFVNNWLFGNELMRDLREILHLCAPGTRVVVTKLIDQTRFNKKTYVGHFNSFSHTAPLDSIDCPVEWTDKKFDFWVSRMDNEKVYNLAEHFRAEEEEQEAKRETKRLAKAQKAELNSHKFS</sequence>
<dbReference type="PANTHER" id="PTHR21451:SF0">
    <property type="entry name" value="HISTONE-LYSINE N-METHYLTRANSFERASE, H3 LYSINE-79 SPECIFIC"/>
    <property type="match status" value="1"/>
</dbReference>
<feature type="region of interest" description="Disordered" evidence="12">
    <location>
        <begin position="446"/>
        <end position="471"/>
    </location>
</feature>
<dbReference type="eggNOG" id="KOG3924">
    <property type="taxonomic scope" value="Eukaryota"/>
</dbReference>
<dbReference type="HOGENOM" id="CLU_046188_0_0_1"/>
<reference evidence="14 15" key="2">
    <citation type="journal article" date="2011" name="PLoS Genet.">
        <title>Caenorhabditis briggsae recombinant inbred line genotypes reveal inter-strain incompatibility and the evolution of recombination.</title>
        <authorList>
            <person name="Ross J.A."/>
            <person name="Koboldt D.C."/>
            <person name="Staisch J.E."/>
            <person name="Chamberlin H.M."/>
            <person name="Gupta B.P."/>
            <person name="Miller R.D."/>
            <person name="Baird S.E."/>
            <person name="Haag E.S."/>
        </authorList>
    </citation>
    <scope>NUCLEOTIDE SEQUENCE [LARGE SCALE GENOMIC DNA]</scope>
    <source>
        <strain evidence="14 15">AF16</strain>
    </source>
</reference>
<dbReference type="InterPro" id="IPR030445">
    <property type="entry name" value="H3-K79_meTrfase"/>
</dbReference>
<comment type="miscellaneous">
    <text evidence="11">In contrast to other lysine histone methyltransferases, it does not contain a SET domain, suggesting the existence of another mechanism for methylation of lysine residues of histones.</text>
</comment>
<dbReference type="GO" id="GO:0035097">
    <property type="term" value="C:histone methyltransferase complex"/>
    <property type="evidence" value="ECO:0007669"/>
    <property type="project" value="UniProtKB-ARBA"/>
</dbReference>
<dbReference type="GO" id="GO:0140956">
    <property type="term" value="F:histone H3K79 trimethyltransferase activity"/>
    <property type="evidence" value="ECO:0007669"/>
    <property type="project" value="UniProtKB-EC"/>
</dbReference>
<feature type="region of interest" description="Disordered" evidence="12">
    <location>
        <begin position="1"/>
        <end position="112"/>
    </location>
</feature>
<dbReference type="GO" id="GO:0006281">
    <property type="term" value="P:DNA repair"/>
    <property type="evidence" value="ECO:0000318"/>
    <property type="project" value="GO_Central"/>
</dbReference>
<accession>A8XAU8</accession>
<feature type="compositionally biased region" description="Basic residues" evidence="12">
    <location>
        <begin position="30"/>
        <end position="51"/>
    </location>
</feature>
<feature type="compositionally biased region" description="Acidic residues" evidence="12">
    <location>
        <begin position="12"/>
        <end position="23"/>
    </location>
</feature>
<organism evidence="14 15">
    <name type="scientific">Caenorhabditis briggsae</name>
    <dbReference type="NCBI Taxonomy" id="6238"/>
    <lineage>
        <taxon>Eukaryota</taxon>
        <taxon>Metazoa</taxon>
        <taxon>Ecdysozoa</taxon>
        <taxon>Nematoda</taxon>
        <taxon>Chromadorea</taxon>
        <taxon>Rhabditida</taxon>
        <taxon>Rhabditina</taxon>
        <taxon>Rhabditomorpha</taxon>
        <taxon>Rhabditoidea</taxon>
        <taxon>Rhabditidae</taxon>
        <taxon>Peloderinae</taxon>
        <taxon>Caenorhabditis</taxon>
    </lineage>
</organism>
<dbReference type="AlphaFoldDB" id="A8XAU8"/>
<dbReference type="Pfam" id="PF08123">
    <property type="entry name" value="DOT1"/>
    <property type="match status" value="1"/>
</dbReference>
<dbReference type="KEGG" id="cbr:CBG_10210"/>
<keyword evidence="15" id="KW-1185">Reference proteome</keyword>
<feature type="domain" description="DOT1" evidence="13">
    <location>
        <begin position="130"/>
        <end position="442"/>
    </location>
</feature>
<dbReference type="Proteomes" id="UP000008549">
    <property type="component" value="Unassembled WGS sequence"/>
</dbReference>
<proteinExistence type="inferred from homology"/>
<evidence type="ECO:0000256" key="11">
    <source>
        <dbReference type="RuleBase" id="RU271113"/>
    </source>
</evidence>
<evidence type="ECO:0000256" key="7">
    <source>
        <dbReference type="ARBA" id="ARBA00022853"/>
    </source>
</evidence>
<evidence type="ECO:0000313" key="14">
    <source>
        <dbReference type="EMBL" id="CAP29763.2"/>
    </source>
</evidence>
<protein>
    <recommendedName>
        <fullName evidence="3 11">Histone-lysine N-methyltransferase, H3 lysine-79 specific</fullName>
        <ecNumber evidence="2 11">2.1.1.360</ecNumber>
    </recommendedName>
    <alternativeName>
        <fullName evidence="9 11">Histone H3-K79 methyltransferase</fullName>
    </alternativeName>
</protein>
<evidence type="ECO:0000256" key="4">
    <source>
        <dbReference type="ARBA" id="ARBA00022603"/>
    </source>
</evidence>
<dbReference type="InterPro" id="IPR025789">
    <property type="entry name" value="DOT1_dom"/>
</dbReference>
<dbReference type="InParanoid" id="A8XAU8"/>
<evidence type="ECO:0000313" key="16">
    <source>
        <dbReference type="WormBase" id="CBG10210"/>
    </source>
</evidence>
<dbReference type="InterPro" id="IPR029063">
    <property type="entry name" value="SAM-dependent_MTases_sf"/>
</dbReference>
<reference evidence="14 15" key="1">
    <citation type="journal article" date="2003" name="PLoS Biol.">
        <title>The genome sequence of Caenorhabditis briggsae: a platform for comparative genomics.</title>
        <authorList>
            <person name="Stein L.D."/>
            <person name="Bao Z."/>
            <person name="Blasiar D."/>
            <person name="Blumenthal T."/>
            <person name="Brent M.R."/>
            <person name="Chen N."/>
            <person name="Chinwalla A."/>
            <person name="Clarke L."/>
            <person name="Clee C."/>
            <person name="Coghlan A."/>
            <person name="Coulson A."/>
            <person name="D'Eustachio P."/>
            <person name="Fitch D.H."/>
            <person name="Fulton L.A."/>
            <person name="Fulton R.E."/>
            <person name="Griffiths-Jones S."/>
            <person name="Harris T.W."/>
            <person name="Hillier L.W."/>
            <person name="Kamath R."/>
            <person name="Kuwabara P.E."/>
            <person name="Mardis E.R."/>
            <person name="Marra M.A."/>
            <person name="Miner T.L."/>
            <person name="Minx P."/>
            <person name="Mullikin J.C."/>
            <person name="Plumb R.W."/>
            <person name="Rogers J."/>
            <person name="Schein J.E."/>
            <person name="Sohrmann M."/>
            <person name="Spieth J."/>
            <person name="Stajich J.E."/>
            <person name="Wei C."/>
            <person name="Willey D."/>
            <person name="Wilson R.K."/>
            <person name="Durbin R."/>
            <person name="Waterston R.H."/>
        </authorList>
    </citation>
    <scope>NUCLEOTIDE SEQUENCE [LARGE SCALE GENOMIC DNA]</scope>
    <source>
        <strain evidence="14 15">AF16</strain>
    </source>
</reference>